<name>A0AAW0ERK0_9TRYP</name>
<evidence type="ECO:0000313" key="3">
    <source>
        <dbReference type="Proteomes" id="UP001430356"/>
    </source>
</evidence>
<sequence>MPAEQVKKLHARRSFLEPLRTPKLPKSSHAAGAVPASATKSVTPTSTYEWLQLASHLLIAGDGNNEAEERVLSVCEEAAAMLLEDDAKSRAAAAASKAPTAAEAEAAAFSPREGDDTGDGGAEGDPSRGDDDPAAADGHAPSTERLQAAYLLTAAAVAAAEAHRLPAIEAGVRIARAAVEAYRCPMTACALATACMRWAASARDGGSRTAAQQTALAVIAATHSDLLSSDAPPEEEAGYVLRMTWLLAGAGAVDEARAPLTAVLRQNPKSYMGLLLLALLHAAEGDYDRARDAAVHLLEAYPDDVVGVVVHAAVRCRCRLPDAVDAQGKDATASVSGTGGGGSSEEAAEALAVAMARIASLDAAATSATSAGVKKKSLKGLCTHCAPDEDVEGGPKHSAAELRRRVVGHWALLSHVAGRLGCTTMAEVAADAGIDAVTQSRLLYRRSFADLQCSQARLALTRLRESIVAHRVHHVRGPTAVLVRDVNLLGTFDFDAVSACDPHRMVAGLPLSSGVAGGVRGASSLLADTAAQRLLPPGVFDSVASTLLAAVEVYPNHAEAHALLGVARLLEASQSDLPSDTRHNRLQEAGRHFMDAVRADGELTEAYLGAGVVAEAQGAMNESFDFYTSAAEVSARAPLIPWQYFDYLYQ</sequence>
<dbReference type="SUPFAM" id="SSF48452">
    <property type="entry name" value="TPR-like"/>
    <property type="match status" value="1"/>
</dbReference>
<feature type="region of interest" description="Disordered" evidence="1">
    <location>
        <begin position="1"/>
        <end position="42"/>
    </location>
</feature>
<feature type="region of interest" description="Disordered" evidence="1">
    <location>
        <begin position="94"/>
        <end position="140"/>
    </location>
</feature>
<dbReference type="AlphaFoldDB" id="A0AAW0ERK0"/>
<gene>
    <name evidence="2" type="ORF">NESM_000513200</name>
</gene>
<dbReference type="Gene3D" id="1.25.40.10">
    <property type="entry name" value="Tetratricopeptide repeat domain"/>
    <property type="match status" value="2"/>
</dbReference>
<accession>A0AAW0ERK0</accession>
<reference evidence="2 3" key="1">
    <citation type="journal article" date="2021" name="MBio">
        <title>A New Model Trypanosomatid, Novymonas esmeraldas: Genomic Perception of Its 'Candidatus Pandoraea novymonadis' Endosymbiont.</title>
        <authorList>
            <person name="Zakharova A."/>
            <person name="Saura A."/>
            <person name="Butenko A."/>
            <person name="Podesvova L."/>
            <person name="Warmusova S."/>
            <person name="Kostygov A.Y."/>
            <person name="Nenarokova A."/>
            <person name="Lukes J."/>
            <person name="Opperdoes F.R."/>
            <person name="Yurchenko V."/>
        </authorList>
    </citation>
    <scope>NUCLEOTIDE SEQUENCE [LARGE SCALE GENOMIC DNA]</scope>
    <source>
        <strain evidence="2 3">E262AT.01</strain>
    </source>
</reference>
<dbReference type="Proteomes" id="UP001430356">
    <property type="component" value="Unassembled WGS sequence"/>
</dbReference>
<keyword evidence="3" id="KW-1185">Reference proteome</keyword>
<protein>
    <submittedName>
        <fullName evidence="2">Uncharacterized protein</fullName>
    </submittedName>
</protein>
<comment type="caution">
    <text evidence="2">The sequence shown here is derived from an EMBL/GenBank/DDBJ whole genome shotgun (WGS) entry which is preliminary data.</text>
</comment>
<evidence type="ECO:0000313" key="2">
    <source>
        <dbReference type="EMBL" id="KAK7195821.1"/>
    </source>
</evidence>
<feature type="compositionally biased region" description="Low complexity" evidence="1">
    <location>
        <begin position="94"/>
        <end position="108"/>
    </location>
</feature>
<dbReference type="EMBL" id="JAECZO010000062">
    <property type="protein sequence ID" value="KAK7195821.1"/>
    <property type="molecule type" value="Genomic_DNA"/>
</dbReference>
<proteinExistence type="predicted"/>
<evidence type="ECO:0000256" key="1">
    <source>
        <dbReference type="SAM" id="MobiDB-lite"/>
    </source>
</evidence>
<dbReference type="InterPro" id="IPR011990">
    <property type="entry name" value="TPR-like_helical_dom_sf"/>
</dbReference>
<organism evidence="2 3">
    <name type="scientific">Novymonas esmeraldas</name>
    <dbReference type="NCBI Taxonomy" id="1808958"/>
    <lineage>
        <taxon>Eukaryota</taxon>
        <taxon>Discoba</taxon>
        <taxon>Euglenozoa</taxon>
        <taxon>Kinetoplastea</taxon>
        <taxon>Metakinetoplastina</taxon>
        <taxon>Trypanosomatida</taxon>
        <taxon>Trypanosomatidae</taxon>
        <taxon>Novymonas</taxon>
    </lineage>
</organism>